<dbReference type="GO" id="GO:0097367">
    <property type="term" value="F:carbohydrate derivative binding"/>
    <property type="evidence" value="ECO:0007669"/>
    <property type="project" value="InterPro"/>
</dbReference>
<proteinExistence type="inferred from homology"/>
<keyword evidence="5" id="KW-0862">Zinc</keyword>
<feature type="site" description="Catalytically relevant" evidence="6">
    <location>
        <position position="54"/>
    </location>
</feature>
<dbReference type="InterPro" id="IPR046348">
    <property type="entry name" value="SIS_dom_sf"/>
</dbReference>
<dbReference type="InterPro" id="IPR000644">
    <property type="entry name" value="CBS_dom"/>
</dbReference>
<evidence type="ECO:0000256" key="6">
    <source>
        <dbReference type="PIRSR" id="PIRSR004692-3"/>
    </source>
</evidence>
<dbReference type="GO" id="GO:0046872">
    <property type="term" value="F:metal ion binding"/>
    <property type="evidence" value="ECO:0007669"/>
    <property type="project" value="UniProtKB-KW"/>
</dbReference>
<feature type="binding site" evidence="5">
    <location>
        <position position="77"/>
    </location>
    <ligand>
        <name>Zn(2+)</name>
        <dbReference type="ChEBI" id="CHEBI:29105"/>
    </ligand>
</feature>
<keyword evidence="2" id="KW-0677">Repeat</keyword>
<protein>
    <submittedName>
        <fullName evidence="10">Arabinose 5-phosphate isomerase</fullName>
        <ecNumber evidence="10">5.3.1.13</ecNumber>
    </submittedName>
</protein>
<evidence type="ECO:0000256" key="5">
    <source>
        <dbReference type="PIRSR" id="PIRSR004692-2"/>
    </source>
</evidence>
<dbReference type="Pfam" id="PF00571">
    <property type="entry name" value="CBS"/>
    <property type="match status" value="2"/>
</dbReference>
<evidence type="ECO:0000259" key="9">
    <source>
        <dbReference type="PROSITE" id="PS51464"/>
    </source>
</evidence>
<reference evidence="10 11" key="1">
    <citation type="submission" date="2018-06" db="EMBL/GenBank/DDBJ databases">
        <authorList>
            <consortium name="Pathogen Informatics"/>
            <person name="Doyle S."/>
        </authorList>
    </citation>
    <scope>NUCLEOTIDE SEQUENCE [LARGE SCALE GENOMIC DNA]</scope>
    <source>
        <strain evidence="10 11">NCTC12221</strain>
    </source>
</reference>
<dbReference type="NCBIfam" id="TIGR00393">
    <property type="entry name" value="kpsF"/>
    <property type="match status" value="1"/>
</dbReference>
<dbReference type="FunFam" id="3.40.50.10490:FF:000011">
    <property type="entry name" value="Arabinose 5-phosphate isomerase"/>
    <property type="match status" value="1"/>
</dbReference>
<sequence length="323" mass="35266">MEKLDYTEIAKEVLEIESQALLEAIKRINGAELEAIVEKIFHSRGKLVVCGVGKSGLIGAKISATLSSTGTPSVFLHPTEALHGDLGMLQKDDILLAISYSGKSEELLSIIPHIKRFGNTIITMSRDRLSPLSALGDYFLDISITREACPLNIAPTSSTTLTLALGDVLAVCLMKRRAFKAENFASFHPGGALGKQLFVKLKDLMQTQDLPIIPPEMPLSQAIIIMSQKRLGNAIIAKDNVIWGILSDGDLRRAMMKQDFSLESQVGAYATQNPKVCDTPDILAYDALKMMEDNKIQLLVITDKHKHIQGAIHLHTLISAGLK</sequence>
<evidence type="ECO:0000259" key="8">
    <source>
        <dbReference type="PROSITE" id="PS51371"/>
    </source>
</evidence>
<gene>
    <name evidence="10" type="primary">kdsD</name>
    <name evidence="10" type="ORF">NCTC12221_01798</name>
</gene>
<dbReference type="CDD" id="cd05014">
    <property type="entry name" value="SIS_Kpsf"/>
    <property type="match status" value="1"/>
</dbReference>
<evidence type="ECO:0000313" key="11">
    <source>
        <dbReference type="Proteomes" id="UP000255335"/>
    </source>
</evidence>
<dbReference type="InterPro" id="IPR001347">
    <property type="entry name" value="SIS_dom"/>
</dbReference>
<feature type="site" description="Catalytically relevant" evidence="6">
    <location>
        <position position="106"/>
    </location>
</feature>
<evidence type="ECO:0000313" key="10">
    <source>
        <dbReference type="EMBL" id="STP13720.1"/>
    </source>
</evidence>
<feature type="domain" description="CBS" evidence="8">
    <location>
        <begin position="205"/>
        <end position="262"/>
    </location>
</feature>
<dbReference type="InterPro" id="IPR050986">
    <property type="entry name" value="GutQ/KpsF_isomerases"/>
</dbReference>
<evidence type="ECO:0000256" key="4">
    <source>
        <dbReference type="PIRNR" id="PIRNR004692"/>
    </source>
</evidence>
<dbReference type="InterPro" id="IPR046342">
    <property type="entry name" value="CBS_dom_sf"/>
</dbReference>
<evidence type="ECO:0000256" key="2">
    <source>
        <dbReference type="ARBA" id="ARBA00022737"/>
    </source>
</evidence>
<feature type="site" description="Catalytically relevant" evidence="6">
    <location>
        <position position="147"/>
    </location>
</feature>
<dbReference type="PROSITE" id="PS51371">
    <property type="entry name" value="CBS"/>
    <property type="match status" value="2"/>
</dbReference>
<dbReference type="PANTHER" id="PTHR42745:SF1">
    <property type="entry name" value="ARABINOSE 5-PHOSPHATE ISOMERASE KDSD"/>
    <property type="match status" value="1"/>
</dbReference>
<feature type="domain" description="CBS" evidence="8">
    <location>
        <begin position="270"/>
        <end position="323"/>
    </location>
</feature>
<keyword evidence="5" id="KW-0479">Metal-binding</keyword>
<feature type="site" description="Catalytically relevant" evidence="6">
    <location>
        <position position="188"/>
    </location>
</feature>
<dbReference type="Gene3D" id="3.40.50.10490">
    <property type="entry name" value="Glucose-6-phosphate isomerase like protein, domain 1"/>
    <property type="match status" value="1"/>
</dbReference>
<keyword evidence="10" id="KW-0413">Isomerase</keyword>
<evidence type="ECO:0000256" key="1">
    <source>
        <dbReference type="ARBA" id="ARBA00008165"/>
    </source>
</evidence>
<dbReference type="PIRSF" id="PIRSF004692">
    <property type="entry name" value="KdsD_KpsF"/>
    <property type="match status" value="1"/>
</dbReference>
<dbReference type="Pfam" id="PF01380">
    <property type="entry name" value="SIS"/>
    <property type="match status" value="1"/>
</dbReference>
<evidence type="ECO:0000256" key="7">
    <source>
        <dbReference type="PROSITE-ProRule" id="PRU00703"/>
    </source>
</evidence>
<accession>A0A377JWX8</accession>
<dbReference type="GO" id="GO:0005975">
    <property type="term" value="P:carbohydrate metabolic process"/>
    <property type="evidence" value="ECO:0007669"/>
    <property type="project" value="InterPro"/>
</dbReference>
<comment type="similarity">
    <text evidence="1 4">Belongs to the SIS family. GutQ/KpsF subfamily.</text>
</comment>
<keyword evidence="3 7" id="KW-0129">CBS domain</keyword>
<dbReference type="SUPFAM" id="SSF53697">
    <property type="entry name" value="SIS domain"/>
    <property type="match status" value="1"/>
</dbReference>
<feature type="domain" description="SIS" evidence="9">
    <location>
        <begin position="36"/>
        <end position="179"/>
    </location>
</feature>
<organism evidence="10 11">
    <name type="scientific">Helicobacter cinaedi</name>
    <dbReference type="NCBI Taxonomy" id="213"/>
    <lineage>
        <taxon>Bacteria</taxon>
        <taxon>Pseudomonadati</taxon>
        <taxon>Campylobacterota</taxon>
        <taxon>Epsilonproteobacteria</taxon>
        <taxon>Campylobacterales</taxon>
        <taxon>Helicobacteraceae</taxon>
        <taxon>Helicobacter</taxon>
    </lineage>
</organism>
<dbReference type="EC" id="5.3.1.13" evidence="10"/>
<dbReference type="PROSITE" id="PS51464">
    <property type="entry name" value="SIS"/>
    <property type="match status" value="1"/>
</dbReference>
<dbReference type="PANTHER" id="PTHR42745">
    <property type="match status" value="1"/>
</dbReference>
<dbReference type="AlphaFoldDB" id="A0A377JWX8"/>
<dbReference type="RefSeq" id="WP_115026865.1">
    <property type="nucleotide sequence ID" value="NZ_UGHZ01000003.1"/>
</dbReference>
<dbReference type="Proteomes" id="UP000255335">
    <property type="component" value="Unassembled WGS sequence"/>
</dbReference>
<dbReference type="GO" id="GO:1901135">
    <property type="term" value="P:carbohydrate derivative metabolic process"/>
    <property type="evidence" value="ECO:0007669"/>
    <property type="project" value="InterPro"/>
</dbReference>
<dbReference type="EMBL" id="UGHZ01000003">
    <property type="protein sequence ID" value="STP13720.1"/>
    <property type="molecule type" value="Genomic_DNA"/>
</dbReference>
<name>A0A377JWX8_9HELI</name>
<dbReference type="InterPro" id="IPR035474">
    <property type="entry name" value="SIS_Kpsf"/>
</dbReference>
<dbReference type="InterPro" id="IPR004800">
    <property type="entry name" value="KdsD/KpsF-type"/>
</dbReference>
<evidence type="ECO:0000256" key="3">
    <source>
        <dbReference type="ARBA" id="ARBA00023122"/>
    </source>
</evidence>
<dbReference type="Gene3D" id="3.10.580.10">
    <property type="entry name" value="CBS-domain"/>
    <property type="match status" value="1"/>
</dbReference>
<dbReference type="GO" id="GO:0019146">
    <property type="term" value="F:arabinose-5-phosphate isomerase activity"/>
    <property type="evidence" value="ECO:0007669"/>
    <property type="project" value="UniProtKB-EC"/>
</dbReference>
<dbReference type="CDD" id="cd04604">
    <property type="entry name" value="CBS_pair_SIS_assoc"/>
    <property type="match status" value="1"/>
</dbReference>